<dbReference type="Proteomes" id="UP001446205">
    <property type="component" value="Unassembled WGS sequence"/>
</dbReference>
<keyword evidence="1" id="KW-0472">Membrane</keyword>
<accession>A0ABU9D4E2</accession>
<evidence type="ECO:0000313" key="3">
    <source>
        <dbReference type="Proteomes" id="UP001446205"/>
    </source>
</evidence>
<comment type="caution">
    <text evidence="2">The sequence shown here is derived from an EMBL/GenBank/DDBJ whole genome shotgun (WGS) entry which is preliminary data.</text>
</comment>
<dbReference type="EMBL" id="JBBPCO010000001">
    <property type="protein sequence ID" value="MEK8088151.1"/>
    <property type="molecule type" value="Genomic_DNA"/>
</dbReference>
<evidence type="ECO:0000313" key="2">
    <source>
        <dbReference type="EMBL" id="MEK8088151.1"/>
    </source>
</evidence>
<keyword evidence="1" id="KW-1133">Transmembrane helix</keyword>
<keyword evidence="3" id="KW-1185">Reference proteome</keyword>
<sequence length="309" mass="34208">MIKLIIKSTYRIIGITATIGGAIAFLQLFATQEEFALSLTKKSESNLVSKSEGANKVTILYNNQKVDAIYRSKFTLENSGKKALTKDFIYNPITLTPNSGARIIQTTSKQSETKVIGQSIMIIWDLLNPGDKISFEVTTSAPFSPTINGRIKEIPKVQYRDELKDPRRKAIIQGLSVFWLVVGSLSILLIIDAVRLLKHDAKLQALLSLSKNTPENSIERRDFVANAVALYTDYFKSAPAFLTPNEFSKQISLAISGEGKMTVDALSIASKVIIDYGMHANLYTLRAYAIFYAPLFLGFCLVRVAIALI</sequence>
<gene>
    <name evidence="2" type="ORF">WOB96_00080</name>
</gene>
<keyword evidence="1" id="KW-0812">Transmembrane</keyword>
<reference evidence="2 3" key="1">
    <citation type="submission" date="2024-04" db="EMBL/GenBank/DDBJ databases">
        <authorList>
            <person name="Abashina T."/>
            <person name="Shaikin A."/>
        </authorList>
    </citation>
    <scope>NUCLEOTIDE SEQUENCE [LARGE SCALE GENOMIC DNA]</scope>
    <source>
        <strain evidence="2 3">AAFK</strain>
    </source>
</reference>
<feature type="transmembrane region" description="Helical" evidence="1">
    <location>
        <begin position="287"/>
        <end position="308"/>
    </location>
</feature>
<proteinExistence type="predicted"/>
<protein>
    <recommendedName>
        <fullName evidence="4">DUF916 domain-containing protein</fullName>
    </recommendedName>
</protein>
<evidence type="ECO:0008006" key="4">
    <source>
        <dbReference type="Google" id="ProtNLM"/>
    </source>
</evidence>
<organism evidence="2 3">
    <name type="scientific">Thermithiobacillus plumbiphilus</name>
    <dbReference type="NCBI Taxonomy" id="1729899"/>
    <lineage>
        <taxon>Bacteria</taxon>
        <taxon>Pseudomonadati</taxon>
        <taxon>Pseudomonadota</taxon>
        <taxon>Acidithiobacillia</taxon>
        <taxon>Acidithiobacillales</taxon>
        <taxon>Thermithiobacillaceae</taxon>
        <taxon>Thermithiobacillus</taxon>
    </lineage>
</organism>
<feature type="transmembrane region" description="Helical" evidence="1">
    <location>
        <begin position="170"/>
        <end position="194"/>
    </location>
</feature>
<dbReference type="RefSeq" id="WP_341369218.1">
    <property type="nucleotide sequence ID" value="NZ_JBBPCO010000001.1"/>
</dbReference>
<feature type="transmembrane region" description="Helical" evidence="1">
    <location>
        <begin position="12"/>
        <end position="30"/>
    </location>
</feature>
<evidence type="ECO:0000256" key="1">
    <source>
        <dbReference type="SAM" id="Phobius"/>
    </source>
</evidence>
<name>A0ABU9D4E2_9PROT</name>